<protein>
    <submittedName>
        <fullName evidence="1">Uncharacterized protein</fullName>
    </submittedName>
</protein>
<gene>
    <name evidence="1" type="ORF">SASPL_134598</name>
</gene>
<reference evidence="1" key="2">
    <citation type="submission" date="2020-08" db="EMBL/GenBank/DDBJ databases">
        <title>Plant Genome Project.</title>
        <authorList>
            <person name="Zhang R.-G."/>
        </authorList>
    </citation>
    <scope>NUCLEOTIDE SEQUENCE</scope>
    <source>
        <strain evidence="1">Huo1</strain>
        <tissue evidence="1">Leaf</tissue>
    </source>
</reference>
<keyword evidence="2" id="KW-1185">Reference proteome</keyword>
<comment type="caution">
    <text evidence="1">The sequence shown here is derived from an EMBL/GenBank/DDBJ whole genome shotgun (WGS) entry which is preliminary data.</text>
</comment>
<name>A0A8X8WV01_SALSN</name>
<dbReference type="Proteomes" id="UP000298416">
    <property type="component" value="Unassembled WGS sequence"/>
</dbReference>
<reference evidence="1" key="1">
    <citation type="submission" date="2018-01" db="EMBL/GenBank/DDBJ databases">
        <authorList>
            <person name="Mao J.F."/>
        </authorList>
    </citation>
    <scope>NUCLEOTIDE SEQUENCE</scope>
    <source>
        <strain evidence="1">Huo1</strain>
        <tissue evidence="1">Leaf</tissue>
    </source>
</reference>
<proteinExistence type="predicted"/>
<sequence>MFWYLTRHQSIHVSSHLKKVLAGRGFGARKMDACSTLYSVTNQTTVLVFMWWPQYAILFYRDSLEINKFEAEIKKVAKSEKDAPAKEGIDCYDAVNE</sequence>
<dbReference type="AlphaFoldDB" id="A0A8X8WV01"/>
<organism evidence="1">
    <name type="scientific">Salvia splendens</name>
    <name type="common">Scarlet sage</name>
    <dbReference type="NCBI Taxonomy" id="180675"/>
    <lineage>
        <taxon>Eukaryota</taxon>
        <taxon>Viridiplantae</taxon>
        <taxon>Streptophyta</taxon>
        <taxon>Embryophyta</taxon>
        <taxon>Tracheophyta</taxon>
        <taxon>Spermatophyta</taxon>
        <taxon>Magnoliopsida</taxon>
        <taxon>eudicotyledons</taxon>
        <taxon>Gunneridae</taxon>
        <taxon>Pentapetalae</taxon>
        <taxon>asterids</taxon>
        <taxon>lamiids</taxon>
        <taxon>Lamiales</taxon>
        <taxon>Lamiaceae</taxon>
        <taxon>Nepetoideae</taxon>
        <taxon>Mentheae</taxon>
        <taxon>Salviinae</taxon>
        <taxon>Salvia</taxon>
        <taxon>Salvia subgen. Calosphace</taxon>
        <taxon>core Calosphace</taxon>
    </lineage>
</organism>
<evidence type="ECO:0000313" key="2">
    <source>
        <dbReference type="Proteomes" id="UP000298416"/>
    </source>
</evidence>
<accession>A0A8X8WV01</accession>
<dbReference type="EMBL" id="PNBA02000013">
    <property type="protein sequence ID" value="KAG6402405.1"/>
    <property type="molecule type" value="Genomic_DNA"/>
</dbReference>
<evidence type="ECO:0000313" key="1">
    <source>
        <dbReference type="EMBL" id="KAG6402405.1"/>
    </source>
</evidence>